<feature type="domain" description="Peptidase S1" evidence="2">
    <location>
        <begin position="113"/>
        <end position="303"/>
    </location>
</feature>
<feature type="region of interest" description="Disordered" evidence="1">
    <location>
        <begin position="38"/>
        <end position="84"/>
    </location>
</feature>
<proteinExistence type="predicted"/>
<sequence length="322" mass="32937">MARHRTEFPEKEKWTMKRRTKTAAAVLVLAASGWIVSGTAGAGEADGNSSQQTKDAAPAEPAERSAAPAAGCSENDGKGSQDTTPAEAALCDAGITTAPVGRLTRPQGDKVGLCTATVVARNVVLTAKHCTGEEGTSPTMTFTPGQTPEGKPHGSWKSESIVRSATQDLAFIRLGSGGESGKPVGDVVGTHKMWFDVPDASLPATNKGLPETITLMGYSGSGHDDGTSLDLEICQNGAVDETASEVTEAEEGPSIRSGVVHGDYACFAEGVDGPVIEGGASGGPWFGLAADGKPYILGTHHGGHRAAIAGTEAQELLESASR</sequence>
<reference evidence="3 4" key="1">
    <citation type="journal article" date="2016" name="Front. Microbiol.">
        <title>Comparative Genomics Analysis of Streptomyces Species Reveals Their Adaptation to the Marine Environment and Their Diversity at the Genomic Level.</title>
        <authorList>
            <person name="Tian X."/>
            <person name="Zhang Z."/>
            <person name="Yang T."/>
            <person name="Chen M."/>
            <person name="Li J."/>
            <person name="Chen F."/>
            <person name="Yang J."/>
            <person name="Li W."/>
            <person name="Zhang B."/>
            <person name="Zhang Z."/>
            <person name="Wu J."/>
            <person name="Zhang C."/>
            <person name="Long L."/>
            <person name="Xiao J."/>
        </authorList>
    </citation>
    <scope>NUCLEOTIDE SEQUENCE [LARGE SCALE GENOMIC DNA]</scope>
    <source>
        <strain evidence="3 4">SCSIO 10390</strain>
    </source>
</reference>
<evidence type="ECO:0000256" key="1">
    <source>
        <dbReference type="SAM" id="MobiDB-lite"/>
    </source>
</evidence>
<comment type="caution">
    <text evidence="3">The sequence shown here is derived from an EMBL/GenBank/DDBJ whole genome shotgun (WGS) entry which is preliminary data.</text>
</comment>
<dbReference type="Gene3D" id="2.40.10.10">
    <property type="entry name" value="Trypsin-like serine proteases"/>
    <property type="match status" value="2"/>
</dbReference>
<feature type="compositionally biased region" description="Polar residues" evidence="1">
    <location>
        <begin position="135"/>
        <end position="146"/>
    </location>
</feature>
<dbReference type="GO" id="GO:0004252">
    <property type="term" value="F:serine-type endopeptidase activity"/>
    <property type="evidence" value="ECO:0007669"/>
    <property type="project" value="InterPro"/>
</dbReference>
<dbReference type="EMBL" id="LJGT01000041">
    <property type="protein sequence ID" value="OEU86078.1"/>
    <property type="molecule type" value="Genomic_DNA"/>
</dbReference>
<organism evidence="3 4">
    <name type="scientific">Streptomyces abyssalis</name>
    <dbReference type="NCBI Taxonomy" id="933944"/>
    <lineage>
        <taxon>Bacteria</taxon>
        <taxon>Bacillati</taxon>
        <taxon>Actinomycetota</taxon>
        <taxon>Actinomycetes</taxon>
        <taxon>Kitasatosporales</taxon>
        <taxon>Streptomycetaceae</taxon>
        <taxon>Streptomyces</taxon>
    </lineage>
</organism>
<dbReference type="InterPro" id="IPR001254">
    <property type="entry name" value="Trypsin_dom"/>
</dbReference>
<dbReference type="Proteomes" id="UP000176087">
    <property type="component" value="Unassembled WGS sequence"/>
</dbReference>
<keyword evidence="4" id="KW-1185">Reference proteome</keyword>
<dbReference type="AlphaFoldDB" id="A0A1E7JHY3"/>
<feature type="compositionally biased region" description="Low complexity" evidence="1">
    <location>
        <begin position="56"/>
        <end position="70"/>
    </location>
</feature>
<dbReference type="SUPFAM" id="SSF50494">
    <property type="entry name" value="Trypsin-like serine proteases"/>
    <property type="match status" value="1"/>
</dbReference>
<evidence type="ECO:0000259" key="2">
    <source>
        <dbReference type="Pfam" id="PF00089"/>
    </source>
</evidence>
<dbReference type="InterPro" id="IPR009003">
    <property type="entry name" value="Peptidase_S1_PA"/>
</dbReference>
<accession>A0A1E7JHY3</accession>
<dbReference type="InterPro" id="IPR043504">
    <property type="entry name" value="Peptidase_S1_PA_chymotrypsin"/>
</dbReference>
<dbReference type="Pfam" id="PF00089">
    <property type="entry name" value="Trypsin"/>
    <property type="match status" value="1"/>
</dbReference>
<evidence type="ECO:0000313" key="3">
    <source>
        <dbReference type="EMBL" id="OEU86078.1"/>
    </source>
</evidence>
<gene>
    <name evidence="3" type="ORF">AN215_27540</name>
</gene>
<protein>
    <recommendedName>
        <fullName evidence="2">Peptidase S1 domain-containing protein</fullName>
    </recommendedName>
</protein>
<name>A0A1E7JHY3_9ACTN</name>
<evidence type="ECO:0000313" key="4">
    <source>
        <dbReference type="Proteomes" id="UP000176087"/>
    </source>
</evidence>
<dbReference type="GO" id="GO:0006508">
    <property type="term" value="P:proteolysis"/>
    <property type="evidence" value="ECO:0007669"/>
    <property type="project" value="InterPro"/>
</dbReference>
<feature type="region of interest" description="Disordered" evidence="1">
    <location>
        <begin position="135"/>
        <end position="156"/>
    </location>
</feature>